<dbReference type="EMBL" id="UYYB01094907">
    <property type="protein sequence ID" value="VDM75078.1"/>
    <property type="molecule type" value="Genomic_DNA"/>
</dbReference>
<name>A0A3P7L7E7_STRVU</name>
<dbReference type="AlphaFoldDB" id="A0A3P7L7E7"/>
<keyword evidence="2" id="KW-1185">Reference proteome</keyword>
<protein>
    <submittedName>
        <fullName evidence="1">Uncharacterized protein</fullName>
    </submittedName>
</protein>
<evidence type="ECO:0000313" key="2">
    <source>
        <dbReference type="Proteomes" id="UP000270094"/>
    </source>
</evidence>
<gene>
    <name evidence="1" type="ORF">SVUK_LOCUS10076</name>
</gene>
<reference evidence="1 2" key="1">
    <citation type="submission" date="2018-11" db="EMBL/GenBank/DDBJ databases">
        <authorList>
            <consortium name="Pathogen Informatics"/>
        </authorList>
    </citation>
    <scope>NUCLEOTIDE SEQUENCE [LARGE SCALE GENOMIC DNA]</scope>
</reference>
<accession>A0A3P7L7E7</accession>
<sequence length="77" mass="8540">MDGCQSFEPDSLSTTVRRQYVRTVHCDEDESDCMVLIDFILCINKSDVAQMGVASSAFVELVWSAGVFRPRVVAAVH</sequence>
<evidence type="ECO:0000313" key="1">
    <source>
        <dbReference type="EMBL" id="VDM75078.1"/>
    </source>
</evidence>
<proteinExistence type="predicted"/>
<dbReference type="Proteomes" id="UP000270094">
    <property type="component" value="Unassembled WGS sequence"/>
</dbReference>
<organism evidence="1 2">
    <name type="scientific">Strongylus vulgaris</name>
    <name type="common">Blood worm</name>
    <dbReference type="NCBI Taxonomy" id="40348"/>
    <lineage>
        <taxon>Eukaryota</taxon>
        <taxon>Metazoa</taxon>
        <taxon>Ecdysozoa</taxon>
        <taxon>Nematoda</taxon>
        <taxon>Chromadorea</taxon>
        <taxon>Rhabditida</taxon>
        <taxon>Rhabditina</taxon>
        <taxon>Rhabditomorpha</taxon>
        <taxon>Strongyloidea</taxon>
        <taxon>Strongylidae</taxon>
        <taxon>Strongylus</taxon>
    </lineage>
</organism>